<feature type="domain" description="AIG1-type G" evidence="3">
    <location>
        <begin position="71"/>
        <end position="228"/>
    </location>
</feature>
<keyword evidence="2" id="KW-0547">Nucleotide-binding</keyword>
<keyword evidence="5" id="KW-1185">Reference proteome</keyword>
<dbReference type="Gene3D" id="3.40.50.300">
    <property type="entry name" value="P-loop containing nucleotide triphosphate hydrolases"/>
    <property type="match status" value="1"/>
</dbReference>
<comment type="similarity">
    <text evidence="1">Belongs to the TRAFAC class TrmE-Era-EngA-EngB-Septin-like GTPase superfamily. AIG1/Toc34/Toc159-like paraseptin GTPase family. IAN subfamily.</text>
</comment>
<evidence type="ECO:0000313" key="5">
    <source>
        <dbReference type="Proteomes" id="UP000677054"/>
    </source>
</evidence>
<dbReference type="AlphaFoldDB" id="A0A7R8X2L8"/>
<dbReference type="GO" id="GO:0005525">
    <property type="term" value="F:GTP binding"/>
    <property type="evidence" value="ECO:0007669"/>
    <property type="project" value="InterPro"/>
</dbReference>
<dbReference type="InterPro" id="IPR006703">
    <property type="entry name" value="G_AIG1"/>
</dbReference>
<name>A0A7R8X2L8_9CRUS</name>
<evidence type="ECO:0000256" key="1">
    <source>
        <dbReference type="ARBA" id="ARBA00008535"/>
    </source>
</evidence>
<dbReference type="InterPro" id="IPR027417">
    <property type="entry name" value="P-loop_NTPase"/>
</dbReference>
<dbReference type="EMBL" id="CAJPEV010000161">
    <property type="protein sequence ID" value="CAG0881609.1"/>
    <property type="molecule type" value="Genomic_DNA"/>
</dbReference>
<organism evidence="4">
    <name type="scientific">Darwinula stevensoni</name>
    <dbReference type="NCBI Taxonomy" id="69355"/>
    <lineage>
        <taxon>Eukaryota</taxon>
        <taxon>Metazoa</taxon>
        <taxon>Ecdysozoa</taxon>
        <taxon>Arthropoda</taxon>
        <taxon>Crustacea</taxon>
        <taxon>Oligostraca</taxon>
        <taxon>Ostracoda</taxon>
        <taxon>Podocopa</taxon>
        <taxon>Podocopida</taxon>
        <taxon>Darwinulocopina</taxon>
        <taxon>Darwinuloidea</taxon>
        <taxon>Darwinulidae</taxon>
        <taxon>Darwinula</taxon>
    </lineage>
</organism>
<dbReference type="PANTHER" id="PTHR32046">
    <property type="entry name" value="G DOMAIN-CONTAINING PROTEIN"/>
    <property type="match status" value="1"/>
</dbReference>
<dbReference type="CDD" id="cd00882">
    <property type="entry name" value="Ras_like_GTPase"/>
    <property type="match status" value="1"/>
</dbReference>
<dbReference type="SUPFAM" id="SSF52540">
    <property type="entry name" value="P-loop containing nucleoside triphosphate hydrolases"/>
    <property type="match status" value="1"/>
</dbReference>
<dbReference type="OrthoDB" id="2386367at2759"/>
<dbReference type="Proteomes" id="UP000677054">
    <property type="component" value="Unassembled WGS sequence"/>
</dbReference>
<accession>A0A7R8X2L8</accession>
<evidence type="ECO:0000313" key="4">
    <source>
        <dbReference type="EMBL" id="CAD7241659.1"/>
    </source>
</evidence>
<evidence type="ECO:0000259" key="3">
    <source>
        <dbReference type="Pfam" id="PF04548"/>
    </source>
</evidence>
<sequence length="453" mass="51290">MDPTPGVIVLPEQHTCLGPAEKLKNKSFCIRNNKPCLYEIQTDELFRDEKFRIAKRILPFKAVESRKEKVLILLGATGAGKSTLVNAILNHFYGVEWEDPFRLVLIRDDENEDLLKSQSQTSWITAYTLPWQQGCQAPYHLTIVDTPGFGDTKGLMGDKSIITQLQKFFSDAPPQGMDHLDGIGFVLQTSNARLTPTEKYIFDSVFSAFGKDIINNIYVLITFADNNTPPALEALKVGEIPYVDYFPFNNSALFALEEGTDEEYEDLGIKKTFWTLGKRNFSNFFRKFQKSQSISLQLSKEVMKERDALGAMIQGLQSRIEMGRCMICPSKCHWKKHVNSPYRLVPYIVIETRTLEDLRQSYEEASKGRLDSESIISDLKGRLKECRHEILNLTSQREDIGSDKAHTGAEAAGTVPRTTCMTKKDHNSSHSTVRHIIPCIGLSFMTLRLRSGT</sequence>
<dbReference type="PANTHER" id="PTHR32046:SF14">
    <property type="match status" value="1"/>
</dbReference>
<protein>
    <recommendedName>
        <fullName evidence="3">AIG1-type G domain-containing protein</fullName>
    </recommendedName>
</protein>
<dbReference type="EMBL" id="LR899678">
    <property type="protein sequence ID" value="CAD7241659.1"/>
    <property type="molecule type" value="Genomic_DNA"/>
</dbReference>
<proteinExistence type="inferred from homology"/>
<reference evidence="4" key="1">
    <citation type="submission" date="2020-11" db="EMBL/GenBank/DDBJ databases">
        <authorList>
            <person name="Tran Van P."/>
        </authorList>
    </citation>
    <scope>NUCLEOTIDE SEQUENCE</scope>
</reference>
<gene>
    <name evidence="4" type="ORF">DSTB1V02_LOCUS1641</name>
</gene>
<dbReference type="Pfam" id="PF04548">
    <property type="entry name" value="AIG1"/>
    <property type="match status" value="1"/>
</dbReference>
<evidence type="ECO:0000256" key="2">
    <source>
        <dbReference type="ARBA" id="ARBA00022741"/>
    </source>
</evidence>